<dbReference type="AlphaFoldDB" id="A0A1M6LU29"/>
<gene>
    <name evidence="2" type="ORF">SAMN02745248_00823</name>
</gene>
<evidence type="ECO:0000313" key="2">
    <source>
        <dbReference type="EMBL" id="SHJ74758.1"/>
    </source>
</evidence>
<sequence>MKDIVELKKKIAKHCDNNFRDSAAIGMAQYIFAQYSGKRVIANLESLDKWPSTDGYIEVQNENGIVGRIDVQVKSLPKSHDFKFDCPVPFLAYVDIISVAPCFLLLVEAESQKIYWMHISKEFIENSIPDYYKNKDTYRIKFSKENIISEQHKTYFEEWESIISEYQTKIREYDSQRALVQHLTKHQNSAIGHTANYFIPVHIALDYMDHYFSTLFEPIKRVSYPNAWKIGIVLTTFESNQLGYLLYPIFYDTNDVQIKFIDEATYKSLYVYNQYPIIKYLADNPLIKNPLKFALQACMQLFKESIPKYLLNLPTSEILTQDIFASLIKNYRHPLGLENKLEYTYSELQFAFDYYMPLWLDVAIEHLVSNNINEIKTEDDCKYKSGLNKSNYFDPQFLAMQIIDKATVKHKVDQLIERKAMPKHRQIGSKSHPIHLAYGFLRTEKITNIKFLYPEFDYERCAKNGNYVFNLLSSKQLENKIKIIYSCLPKVYDEFVRINFGDTRPELLYYSWFDLVVIEYDLLDVYTDNDSPTQHIFYLTALEPVEKQTVIGEKIIDYIEYTKKAASGIGVEQEVVYRGVRYKIVSTSSGTIDTLFRDYPLLKILYSTLESQLQHFINIINE</sequence>
<keyword evidence="3" id="KW-1185">Reference proteome</keyword>
<name>A0A1M6LU29_9CLOT</name>
<dbReference type="EMBL" id="FRAD01000006">
    <property type="protein sequence ID" value="SHJ74758.1"/>
    <property type="molecule type" value="Genomic_DNA"/>
</dbReference>
<dbReference type="Pfam" id="PF14280">
    <property type="entry name" value="DUF4365"/>
    <property type="match status" value="1"/>
</dbReference>
<accession>A0A1M6LU29</accession>
<feature type="domain" description="DUF4365" evidence="1">
    <location>
        <begin position="46"/>
        <end position="153"/>
    </location>
</feature>
<dbReference type="InterPro" id="IPR025375">
    <property type="entry name" value="DUF4365"/>
</dbReference>
<evidence type="ECO:0000313" key="3">
    <source>
        <dbReference type="Proteomes" id="UP000183952"/>
    </source>
</evidence>
<protein>
    <recommendedName>
        <fullName evidence="1">DUF4365 domain-containing protein</fullName>
    </recommendedName>
</protein>
<organism evidence="2 3">
    <name type="scientific">Hathewaya proteolytica DSM 3090</name>
    <dbReference type="NCBI Taxonomy" id="1121331"/>
    <lineage>
        <taxon>Bacteria</taxon>
        <taxon>Bacillati</taxon>
        <taxon>Bacillota</taxon>
        <taxon>Clostridia</taxon>
        <taxon>Eubacteriales</taxon>
        <taxon>Clostridiaceae</taxon>
        <taxon>Hathewaya</taxon>
    </lineage>
</organism>
<evidence type="ECO:0000259" key="1">
    <source>
        <dbReference type="Pfam" id="PF14280"/>
    </source>
</evidence>
<reference evidence="2 3" key="1">
    <citation type="submission" date="2016-11" db="EMBL/GenBank/DDBJ databases">
        <authorList>
            <person name="Jaros S."/>
            <person name="Januszkiewicz K."/>
            <person name="Wedrychowicz H."/>
        </authorList>
    </citation>
    <scope>NUCLEOTIDE SEQUENCE [LARGE SCALE GENOMIC DNA]</scope>
    <source>
        <strain evidence="2 3">DSM 3090</strain>
    </source>
</reference>
<dbReference type="Proteomes" id="UP000183952">
    <property type="component" value="Unassembled WGS sequence"/>
</dbReference>
<proteinExistence type="predicted"/>